<sequence>MSTTVENYYSVLGVVPSADRDGIRRQYRRMARALHPDRCPTTEQKDRATAAMARISLAYSILHDPQRRAEHDEALIRWTPTAREQRAQVLMHVTTALAEVVGRADDPSGIEQVMINRLLQDASRHISGALALVEGKVSVLEGSTHVAAFLALAKGFTSYANALPDGEVPAAAYNTLMRETAYECVRGLTWESRLSWPEPTI</sequence>
<dbReference type="SMART" id="SM00271">
    <property type="entry name" value="DnaJ"/>
    <property type="match status" value="1"/>
</dbReference>
<dbReference type="CDD" id="cd06257">
    <property type="entry name" value="DnaJ"/>
    <property type="match status" value="1"/>
</dbReference>
<dbReference type="EMBL" id="JAHBAY010000017">
    <property type="protein sequence ID" value="MBT0773487.1"/>
    <property type="molecule type" value="Genomic_DNA"/>
</dbReference>
<dbReference type="PRINTS" id="PR00625">
    <property type="entry name" value="JDOMAIN"/>
</dbReference>
<proteinExistence type="predicted"/>
<evidence type="ECO:0000313" key="3">
    <source>
        <dbReference type="Proteomes" id="UP001197247"/>
    </source>
</evidence>
<dbReference type="PROSITE" id="PS50076">
    <property type="entry name" value="DNAJ_2"/>
    <property type="match status" value="1"/>
</dbReference>
<dbReference type="InterPro" id="IPR036869">
    <property type="entry name" value="J_dom_sf"/>
</dbReference>
<feature type="domain" description="J" evidence="1">
    <location>
        <begin position="7"/>
        <end position="75"/>
    </location>
</feature>
<accession>A0ABS5TRR0</accession>
<gene>
    <name evidence="2" type="ORF">KIH74_31360</name>
</gene>
<protein>
    <submittedName>
        <fullName evidence="2">J domain-containing protein</fullName>
    </submittedName>
</protein>
<name>A0ABS5TRR0_9ACTN</name>
<dbReference type="Gene3D" id="1.10.287.110">
    <property type="entry name" value="DnaJ domain"/>
    <property type="match status" value="1"/>
</dbReference>
<dbReference type="RefSeq" id="WP_214160028.1">
    <property type="nucleotide sequence ID" value="NZ_JAHBAY010000017.1"/>
</dbReference>
<reference evidence="2 3" key="1">
    <citation type="submission" date="2021-05" db="EMBL/GenBank/DDBJ databases">
        <title>Kineosporia and Streptomyces sp. nov. two new marine actinobacteria isolated from Coral.</title>
        <authorList>
            <person name="Buangrab K."/>
            <person name="Sutthacheep M."/>
            <person name="Yeemin T."/>
            <person name="Harunari E."/>
            <person name="Igarashi Y."/>
            <person name="Kanchanasin P."/>
            <person name="Tanasupawat S."/>
            <person name="Phongsopitanun W."/>
        </authorList>
    </citation>
    <scope>NUCLEOTIDE SEQUENCE [LARGE SCALE GENOMIC DNA]</scope>
    <source>
        <strain evidence="2 3">J2-2</strain>
    </source>
</reference>
<organism evidence="2 3">
    <name type="scientific">Kineosporia corallincola</name>
    <dbReference type="NCBI Taxonomy" id="2835133"/>
    <lineage>
        <taxon>Bacteria</taxon>
        <taxon>Bacillati</taxon>
        <taxon>Actinomycetota</taxon>
        <taxon>Actinomycetes</taxon>
        <taxon>Kineosporiales</taxon>
        <taxon>Kineosporiaceae</taxon>
        <taxon>Kineosporia</taxon>
    </lineage>
</organism>
<comment type="caution">
    <text evidence="2">The sequence shown here is derived from an EMBL/GenBank/DDBJ whole genome shotgun (WGS) entry which is preliminary data.</text>
</comment>
<dbReference type="Proteomes" id="UP001197247">
    <property type="component" value="Unassembled WGS sequence"/>
</dbReference>
<evidence type="ECO:0000259" key="1">
    <source>
        <dbReference type="PROSITE" id="PS50076"/>
    </source>
</evidence>
<evidence type="ECO:0000313" key="2">
    <source>
        <dbReference type="EMBL" id="MBT0773487.1"/>
    </source>
</evidence>
<dbReference type="InterPro" id="IPR050817">
    <property type="entry name" value="DjlA_DnaK_co-chaperone"/>
</dbReference>
<keyword evidence="3" id="KW-1185">Reference proteome</keyword>
<dbReference type="PANTHER" id="PTHR24074">
    <property type="entry name" value="CO-CHAPERONE PROTEIN DJLA"/>
    <property type="match status" value="1"/>
</dbReference>
<dbReference type="InterPro" id="IPR001623">
    <property type="entry name" value="DnaJ_domain"/>
</dbReference>
<dbReference type="SUPFAM" id="SSF46565">
    <property type="entry name" value="Chaperone J-domain"/>
    <property type="match status" value="1"/>
</dbReference>
<dbReference type="Pfam" id="PF00226">
    <property type="entry name" value="DnaJ"/>
    <property type="match status" value="1"/>
</dbReference>